<evidence type="ECO:0000313" key="3">
    <source>
        <dbReference type="Proteomes" id="UP000070529"/>
    </source>
</evidence>
<dbReference type="SUPFAM" id="SSF55729">
    <property type="entry name" value="Acyl-CoA N-acyltransferases (Nat)"/>
    <property type="match status" value="1"/>
</dbReference>
<comment type="caution">
    <text evidence="2">The sequence shown here is derived from an EMBL/GenBank/DDBJ whole genome shotgun (WGS) entry which is preliminary data.</text>
</comment>
<dbReference type="OrthoDB" id="9132139at2"/>
<evidence type="ECO:0000313" key="2">
    <source>
        <dbReference type="EMBL" id="KXF82460.1"/>
    </source>
</evidence>
<keyword evidence="3" id="KW-1185">Reference proteome</keyword>
<dbReference type="EMBL" id="LNTY01000025">
    <property type="protein sequence ID" value="KXF82460.1"/>
    <property type="molecule type" value="Genomic_DNA"/>
</dbReference>
<dbReference type="RefSeq" id="WP_067414085.1">
    <property type="nucleotide sequence ID" value="NZ_LNTY01000025.1"/>
</dbReference>
<gene>
    <name evidence="2" type="ORF">ATN88_09345</name>
</gene>
<proteinExistence type="predicted"/>
<evidence type="ECO:0000259" key="1">
    <source>
        <dbReference type="PROSITE" id="PS51186"/>
    </source>
</evidence>
<dbReference type="InterPro" id="IPR000182">
    <property type="entry name" value="GNAT_dom"/>
</dbReference>
<dbReference type="PANTHER" id="PTHR43415:SF4">
    <property type="entry name" value="N-ACETYLTRANSFERASE DOMAIN-CONTAINING PROTEIN"/>
    <property type="match status" value="1"/>
</dbReference>
<sequence>MLQLDDIFLRPARADERDHLWHFIYVDNEWKQHDAPYFPLEYQSRFQFRRNLFKRLKEGETAMVIEHQDLAIGYLSCYWEDQSTRWLEVGITLFTSQHWGKQLGRKALTLWISYLFEKSDVARIGLTTWSGNPRMMKCAQALGLRQEGRIRKVRYYKGEYYDSLRYGVLREEWLGMQSGDIETLRCVG</sequence>
<organism evidence="2 3">
    <name type="scientific">Enterovibrio coralii</name>
    <dbReference type="NCBI Taxonomy" id="294935"/>
    <lineage>
        <taxon>Bacteria</taxon>
        <taxon>Pseudomonadati</taxon>
        <taxon>Pseudomonadota</taxon>
        <taxon>Gammaproteobacteria</taxon>
        <taxon>Vibrionales</taxon>
        <taxon>Vibrionaceae</taxon>
        <taxon>Enterovibrio</taxon>
    </lineage>
</organism>
<dbReference type="Gene3D" id="3.40.630.30">
    <property type="match status" value="1"/>
</dbReference>
<feature type="domain" description="N-acetyltransferase" evidence="1">
    <location>
        <begin position="7"/>
        <end position="167"/>
    </location>
</feature>
<protein>
    <submittedName>
        <fullName evidence="2">Acetyltransferase</fullName>
    </submittedName>
</protein>
<dbReference type="Proteomes" id="UP000070529">
    <property type="component" value="Unassembled WGS sequence"/>
</dbReference>
<name>A0A135IAI3_9GAMM</name>
<dbReference type="STRING" id="294935.ATN88_09345"/>
<dbReference type="Pfam" id="PF13302">
    <property type="entry name" value="Acetyltransf_3"/>
    <property type="match status" value="1"/>
</dbReference>
<dbReference type="GO" id="GO:0016747">
    <property type="term" value="F:acyltransferase activity, transferring groups other than amino-acyl groups"/>
    <property type="evidence" value="ECO:0007669"/>
    <property type="project" value="InterPro"/>
</dbReference>
<accession>A0A135IAI3</accession>
<dbReference type="AlphaFoldDB" id="A0A135IAI3"/>
<dbReference type="PROSITE" id="PS51186">
    <property type="entry name" value="GNAT"/>
    <property type="match status" value="1"/>
</dbReference>
<keyword evidence="2" id="KW-0808">Transferase</keyword>
<dbReference type="InterPro" id="IPR016181">
    <property type="entry name" value="Acyl_CoA_acyltransferase"/>
</dbReference>
<dbReference type="PANTHER" id="PTHR43415">
    <property type="entry name" value="SPERMIDINE N(1)-ACETYLTRANSFERASE"/>
    <property type="match status" value="1"/>
</dbReference>
<reference evidence="2 3" key="1">
    <citation type="submission" date="2015-11" db="EMBL/GenBank/DDBJ databases">
        <title>Genomic Taxonomy of the Vibrionaceae.</title>
        <authorList>
            <person name="Gomez-Gil B."/>
            <person name="Enciso-Ibarra J."/>
        </authorList>
    </citation>
    <scope>NUCLEOTIDE SEQUENCE [LARGE SCALE GENOMIC DNA]</scope>
    <source>
        <strain evidence="2 3">CAIM 912</strain>
    </source>
</reference>